<dbReference type="AlphaFoldDB" id="K1U7P5"/>
<reference evidence="2" key="1">
    <citation type="journal article" date="2013" name="Environ. Microbiol.">
        <title>Microbiota from the distal guts of lean and obese adolescents exhibit partial functional redundancy besides clear differences in community structure.</title>
        <authorList>
            <person name="Ferrer M."/>
            <person name="Ruiz A."/>
            <person name="Lanza F."/>
            <person name="Haange S.B."/>
            <person name="Oberbach A."/>
            <person name="Till H."/>
            <person name="Bargiela R."/>
            <person name="Campoy C."/>
            <person name="Segura M.T."/>
            <person name="Richter M."/>
            <person name="von Bergen M."/>
            <person name="Seifert J."/>
            <person name="Suarez A."/>
        </authorList>
    </citation>
    <scope>NUCLEOTIDE SEQUENCE</scope>
</reference>
<feature type="transmembrane region" description="Helical" evidence="1">
    <location>
        <begin position="6"/>
        <end position="23"/>
    </location>
</feature>
<name>K1U7P5_9ZZZZ</name>
<evidence type="ECO:0000313" key="2">
    <source>
        <dbReference type="EMBL" id="EKC74330.1"/>
    </source>
</evidence>
<sequence>MAGMEIFFVILIIIGILVYNKTIDFKRFMIDNSQVFDLLKEDNYEFLLYAKYGDRVDVDTLFQKRITNAVLVACIFMILFMGDFNALNFVICVVVFYGMFKLPYIQLNNFYKAHLHEIDLMLPYYLKGLEILVQHYTVPVALGKSIDDAPDVFKPGLKKMIEKINAGDASVDPYMEFANTYPVRDSMRMMRLLYRLGIGSQERKQDRLMMFSRSVSSLQNKAREVKYKERLGKMEGQTMTMLVTTGIGVMIILLIAMMSMFGA</sequence>
<accession>K1U7P5</accession>
<proteinExistence type="predicted"/>
<keyword evidence="1" id="KW-1133">Transmembrane helix</keyword>
<organism evidence="2">
    <name type="scientific">human gut metagenome</name>
    <dbReference type="NCBI Taxonomy" id="408170"/>
    <lineage>
        <taxon>unclassified sequences</taxon>
        <taxon>metagenomes</taxon>
        <taxon>organismal metagenomes</taxon>
    </lineage>
</organism>
<keyword evidence="1" id="KW-0472">Membrane</keyword>
<protein>
    <submittedName>
        <fullName evidence="2">Putative membrane protein</fullName>
    </submittedName>
</protein>
<feature type="transmembrane region" description="Helical" evidence="1">
    <location>
        <begin position="238"/>
        <end position="261"/>
    </location>
</feature>
<dbReference type="EMBL" id="AJWZ01001249">
    <property type="protein sequence ID" value="EKC74330.1"/>
    <property type="molecule type" value="Genomic_DNA"/>
</dbReference>
<comment type="caution">
    <text evidence="2">The sequence shown here is derived from an EMBL/GenBank/DDBJ whole genome shotgun (WGS) entry which is preliminary data.</text>
</comment>
<keyword evidence="1" id="KW-0812">Transmembrane</keyword>
<evidence type="ECO:0000256" key="1">
    <source>
        <dbReference type="SAM" id="Phobius"/>
    </source>
</evidence>
<feature type="transmembrane region" description="Helical" evidence="1">
    <location>
        <begin position="65"/>
        <end position="81"/>
    </location>
</feature>
<gene>
    <name evidence="2" type="ORF">OBE_01907</name>
</gene>